<evidence type="ECO:0000256" key="5">
    <source>
        <dbReference type="ARBA" id="ARBA00022692"/>
    </source>
</evidence>
<gene>
    <name evidence="9" type="ORF">COY66_03440</name>
</gene>
<evidence type="ECO:0000313" key="10">
    <source>
        <dbReference type="Proteomes" id="UP000230779"/>
    </source>
</evidence>
<organism evidence="9 10">
    <name type="scientific">Candidatus Kerfeldbacteria bacterium CG_4_10_14_0_8_um_filter_42_10</name>
    <dbReference type="NCBI Taxonomy" id="2014248"/>
    <lineage>
        <taxon>Bacteria</taxon>
        <taxon>Candidatus Kerfeldiibacteriota</taxon>
    </lineage>
</organism>
<dbReference type="GO" id="GO:0005886">
    <property type="term" value="C:plasma membrane"/>
    <property type="evidence" value="ECO:0007669"/>
    <property type="project" value="UniProtKB-SubCell"/>
</dbReference>
<evidence type="ECO:0000256" key="6">
    <source>
        <dbReference type="ARBA" id="ARBA00022989"/>
    </source>
</evidence>
<dbReference type="PANTHER" id="PTHR46494">
    <property type="entry name" value="CORA FAMILY METAL ION TRANSPORTER (EUROFUNG)"/>
    <property type="match status" value="1"/>
</dbReference>
<evidence type="ECO:0000256" key="7">
    <source>
        <dbReference type="ARBA" id="ARBA00023136"/>
    </source>
</evidence>
<dbReference type="EMBL" id="PFMD01000036">
    <property type="protein sequence ID" value="PIY96697.1"/>
    <property type="molecule type" value="Genomic_DNA"/>
</dbReference>
<feature type="transmembrane region" description="Helical" evidence="8">
    <location>
        <begin position="247"/>
        <end position="267"/>
    </location>
</feature>
<dbReference type="CDD" id="cd12822">
    <property type="entry name" value="TmCorA-like"/>
    <property type="match status" value="1"/>
</dbReference>
<evidence type="ECO:0000256" key="3">
    <source>
        <dbReference type="ARBA" id="ARBA00022448"/>
    </source>
</evidence>
<dbReference type="SUPFAM" id="SSF143865">
    <property type="entry name" value="CorA soluble domain-like"/>
    <property type="match status" value="1"/>
</dbReference>
<evidence type="ECO:0000313" key="9">
    <source>
        <dbReference type="EMBL" id="PIY96697.1"/>
    </source>
</evidence>
<evidence type="ECO:0000256" key="2">
    <source>
        <dbReference type="ARBA" id="ARBA00009765"/>
    </source>
</evidence>
<dbReference type="PANTHER" id="PTHR46494:SF1">
    <property type="entry name" value="CORA FAMILY METAL ION TRANSPORTER (EUROFUNG)"/>
    <property type="match status" value="1"/>
</dbReference>
<name>A0A2M7RJJ5_9BACT</name>
<dbReference type="InterPro" id="IPR002523">
    <property type="entry name" value="MgTranspt_CorA/ZnTranspt_ZntB"/>
</dbReference>
<dbReference type="GO" id="GO:0015087">
    <property type="term" value="F:cobalt ion transmembrane transporter activity"/>
    <property type="evidence" value="ECO:0007669"/>
    <property type="project" value="TreeGrafter"/>
</dbReference>
<evidence type="ECO:0008006" key="11">
    <source>
        <dbReference type="Google" id="ProtNLM"/>
    </source>
</evidence>
<comment type="subcellular location">
    <subcellularLocation>
        <location evidence="1">Cell membrane</location>
        <topology evidence="1">Multi-pass membrane protein</topology>
    </subcellularLocation>
</comment>
<accession>A0A2M7RJJ5</accession>
<dbReference type="AlphaFoldDB" id="A0A2M7RJJ5"/>
<dbReference type="GO" id="GO:0000287">
    <property type="term" value="F:magnesium ion binding"/>
    <property type="evidence" value="ECO:0007669"/>
    <property type="project" value="TreeGrafter"/>
</dbReference>
<keyword evidence="6 8" id="KW-1133">Transmembrane helix</keyword>
<comment type="similarity">
    <text evidence="2">Belongs to the CorA metal ion transporter (MIT) (TC 1.A.35) family.</text>
</comment>
<protein>
    <recommendedName>
        <fullName evidence="11">Magnesium transport protein CorA</fullName>
    </recommendedName>
</protein>
<keyword evidence="5 8" id="KW-0812">Transmembrane</keyword>
<keyword evidence="3" id="KW-0813">Transport</keyword>
<proteinExistence type="inferred from homology"/>
<dbReference type="Proteomes" id="UP000230779">
    <property type="component" value="Unassembled WGS sequence"/>
</dbReference>
<dbReference type="Pfam" id="PF01544">
    <property type="entry name" value="CorA"/>
    <property type="match status" value="1"/>
</dbReference>
<dbReference type="Gene3D" id="1.20.58.340">
    <property type="entry name" value="Magnesium transport protein CorA, transmembrane region"/>
    <property type="match status" value="2"/>
</dbReference>
<feature type="transmembrane region" description="Helical" evidence="8">
    <location>
        <begin position="279"/>
        <end position="298"/>
    </location>
</feature>
<reference evidence="9 10" key="1">
    <citation type="submission" date="2017-09" db="EMBL/GenBank/DDBJ databases">
        <title>Depth-based differentiation of microbial function through sediment-hosted aquifers and enrichment of novel symbionts in the deep terrestrial subsurface.</title>
        <authorList>
            <person name="Probst A.J."/>
            <person name="Ladd B."/>
            <person name="Jarett J.K."/>
            <person name="Geller-Mcgrath D.E."/>
            <person name="Sieber C.M."/>
            <person name="Emerson J.B."/>
            <person name="Anantharaman K."/>
            <person name="Thomas B.C."/>
            <person name="Malmstrom R."/>
            <person name="Stieglmeier M."/>
            <person name="Klingl A."/>
            <person name="Woyke T."/>
            <person name="Ryan C.M."/>
            <person name="Banfield J.F."/>
        </authorList>
    </citation>
    <scope>NUCLEOTIDE SEQUENCE [LARGE SCALE GENOMIC DNA]</scope>
    <source>
        <strain evidence="9">CG_4_10_14_0_8_um_filter_42_10</strain>
    </source>
</reference>
<dbReference type="Gene3D" id="3.30.460.20">
    <property type="entry name" value="CorA soluble domain-like"/>
    <property type="match status" value="1"/>
</dbReference>
<dbReference type="InterPro" id="IPR045861">
    <property type="entry name" value="CorA_cytoplasmic_dom"/>
</dbReference>
<comment type="caution">
    <text evidence="9">The sequence shown here is derived from an EMBL/GenBank/DDBJ whole genome shotgun (WGS) entry which is preliminary data.</text>
</comment>
<sequence length="303" mass="35529">MAREEIRYNGLSWLNIPQPTEEDTRYLGDKFKFHPLDLKDCLSVTGTPKIDVYEDYLFIVFHFPEYNHDTNRILYHELDIFIGKNYLITMYRGEFESAAGFVNYLKNDQEAGEQYMSKGPGFLLYNLIGPLFKKSYSVVDKIGENITRIEDEIYSDKTMDVVKELAIERRHVLNFRRIIEPQRFILDSLVHLRRDFLGKESEIYFDDIHDHIERIWLFLENYREIVEGLHDTNEAMMSHKINEIMKMLTLISVCLLPLTLIASIYGMNIELPLADHPNAIWVIMGVMFLVIVSVVAYVNKKAA</sequence>
<dbReference type="GO" id="GO:0015095">
    <property type="term" value="F:magnesium ion transmembrane transporter activity"/>
    <property type="evidence" value="ECO:0007669"/>
    <property type="project" value="TreeGrafter"/>
</dbReference>
<evidence type="ECO:0000256" key="4">
    <source>
        <dbReference type="ARBA" id="ARBA00022475"/>
    </source>
</evidence>
<evidence type="ECO:0000256" key="1">
    <source>
        <dbReference type="ARBA" id="ARBA00004651"/>
    </source>
</evidence>
<dbReference type="SUPFAM" id="SSF144083">
    <property type="entry name" value="Magnesium transport protein CorA, transmembrane region"/>
    <property type="match status" value="1"/>
</dbReference>
<dbReference type="GO" id="GO:0050897">
    <property type="term" value="F:cobalt ion binding"/>
    <property type="evidence" value="ECO:0007669"/>
    <property type="project" value="TreeGrafter"/>
</dbReference>
<keyword evidence="4" id="KW-1003">Cell membrane</keyword>
<keyword evidence="7 8" id="KW-0472">Membrane</keyword>
<dbReference type="InterPro" id="IPR045863">
    <property type="entry name" value="CorA_TM1_TM2"/>
</dbReference>
<evidence type="ECO:0000256" key="8">
    <source>
        <dbReference type="SAM" id="Phobius"/>
    </source>
</evidence>